<name>A0ABQ7JW32_9FUNG</name>
<keyword evidence="15" id="KW-1185">Reference proteome</keyword>
<evidence type="ECO:0000313" key="14">
    <source>
        <dbReference type="EMBL" id="KAG0286048.1"/>
    </source>
</evidence>
<dbReference type="InterPro" id="IPR002123">
    <property type="entry name" value="Plipid/glycerol_acylTrfase"/>
</dbReference>
<evidence type="ECO:0000256" key="1">
    <source>
        <dbReference type="ARBA" id="ARBA00004137"/>
    </source>
</evidence>
<feature type="compositionally biased region" description="Polar residues" evidence="12">
    <location>
        <begin position="50"/>
        <end position="67"/>
    </location>
</feature>
<keyword evidence="8" id="KW-0472">Membrane</keyword>
<reference evidence="14 15" key="1">
    <citation type="journal article" date="2020" name="Fungal Divers.">
        <title>Resolving the Mortierellaceae phylogeny through synthesis of multi-gene phylogenetics and phylogenomics.</title>
        <authorList>
            <person name="Vandepol N."/>
            <person name="Liber J."/>
            <person name="Desiro A."/>
            <person name="Na H."/>
            <person name="Kennedy M."/>
            <person name="Barry K."/>
            <person name="Grigoriev I.V."/>
            <person name="Miller A.N."/>
            <person name="O'Donnell K."/>
            <person name="Stajich J.E."/>
            <person name="Bonito G."/>
        </authorList>
    </citation>
    <scope>NUCLEOTIDE SEQUENCE [LARGE SCALE GENOMIC DNA]</scope>
    <source>
        <strain evidence="14 15">AD045</strain>
    </source>
</reference>
<proteinExistence type="inferred from homology"/>
<evidence type="ECO:0000259" key="13">
    <source>
        <dbReference type="SMART" id="SM00563"/>
    </source>
</evidence>
<evidence type="ECO:0000256" key="5">
    <source>
        <dbReference type="ARBA" id="ARBA00022792"/>
    </source>
</evidence>
<dbReference type="SMART" id="SM00563">
    <property type="entry name" value="PlsC"/>
    <property type="match status" value="1"/>
</dbReference>
<keyword evidence="3" id="KW-0808">Transferase</keyword>
<protein>
    <recommendedName>
        <fullName evidence="13">Phospholipid/glycerol acyltransferase domain-containing protein</fullName>
    </recommendedName>
</protein>
<evidence type="ECO:0000313" key="15">
    <source>
        <dbReference type="Proteomes" id="UP001194696"/>
    </source>
</evidence>
<dbReference type="InterPro" id="IPR000872">
    <property type="entry name" value="Tafazzin"/>
</dbReference>
<keyword evidence="5" id="KW-0999">Mitochondrion inner membrane</keyword>
<comment type="similarity">
    <text evidence="2">Belongs to the taffazin family.</text>
</comment>
<dbReference type="PRINTS" id="PR00979">
    <property type="entry name" value="TAFAZZIN"/>
</dbReference>
<dbReference type="EMBL" id="JAAAIM010000607">
    <property type="protein sequence ID" value="KAG0286048.1"/>
    <property type="molecule type" value="Genomic_DNA"/>
</dbReference>
<evidence type="ECO:0000256" key="11">
    <source>
        <dbReference type="ARBA" id="ARBA00047906"/>
    </source>
</evidence>
<evidence type="ECO:0000256" key="12">
    <source>
        <dbReference type="SAM" id="MobiDB-lite"/>
    </source>
</evidence>
<organism evidence="14 15">
    <name type="scientific">Linnemannia gamsii</name>
    <dbReference type="NCBI Taxonomy" id="64522"/>
    <lineage>
        <taxon>Eukaryota</taxon>
        <taxon>Fungi</taxon>
        <taxon>Fungi incertae sedis</taxon>
        <taxon>Mucoromycota</taxon>
        <taxon>Mortierellomycotina</taxon>
        <taxon>Mortierellomycetes</taxon>
        <taxon>Mortierellales</taxon>
        <taxon>Mortierellaceae</taxon>
        <taxon>Linnemannia</taxon>
    </lineage>
</organism>
<dbReference type="Proteomes" id="UP001194696">
    <property type="component" value="Unassembled WGS sequence"/>
</dbReference>
<dbReference type="PANTHER" id="PTHR12497">
    <property type="entry name" value="TAZ PROTEIN TAFAZZIN"/>
    <property type="match status" value="1"/>
</dbReference>
<keyword evidence="6" id="KW-0443">Lipid metabolism</keyword>
<comment type="caution">
    <text evidence="14">The sequence shown here is derived from an EMBL/GenBank/DDBJ whole genome shotgun (WGS) entry which is preliminary data.</text>
</comment>
<feature type="region of interest" description="Disordered" evidence="12">
    <location>
        <begin position="1"/>
        <end position="110"/>
    </location>
</feature>
<dbReference type="Pfam" id="PF01553">
    <property type="entry name" value="Acyltransferase"/>
    <property type="match status" value="1"/>
</dbReference>
<keyword evidence="7" id="KW-0496">Mitochondrion</keyword>
<gene>
    <name evidence="14" type="ORF">BGZ96_009787</name>
</gene>
<keyword evidence="4" id="KW-1000">Mitochondrion outer membrane</keyword>
<dbReference type="PANTHER" id="PTHR12497:SF0">
    <property type="entry name" value="TAFAZZIN"/>
    <property type="match status" value="1"/>
</dbReference>
<evidence type="ECO:0000256" key="2">
    <source>
        <dbReference type="ARBA" id="ARBA00010524"/>
    </source>
</evidence>
<evidence type="ECO:0000256" key="6">
    <source>
        <dbReference type="ARBA" id="ARBA00023098"/>
    </source>
</evidence>
<evidence type="ECO:0000256" key="8">
    <source>
        <dbReference type="ARBA" id="ARBA00023136"/>
    </source>
</evidence>
<evidence type="ECO:0000256" key="4">
    <source>
        <dbReference type="ARBA" id="ARBA00022787"/>
    </source>
</evidence>
<feature type="domain" description="Phospholipid/glycerol acyltransferase" evidence="13">
    <location>
        <begin position="236"/>
        <end position="367"/>
    </location>
</feature>
<keyword evidence="9" id="KW-0012">Acyltransferase</keyword>
<accession>A0ABQ7JW32</accession>
<sequence length="488" mass="54329">MGGFWTSRSSASSSSTSTTTDNTTSSSSSDAADSVSVRPSPAPARALSTPFPTQWPANVPGSTGQTQADHHEGVHGSSEAHSAAGDAATHEHSPRLKPSPLPHIPFVPDADHNPDLKNYSRFRADPSSILLQYPRSNVDHIHDFYEIYNPSEKGLWSFGSKAIMSGVAAMSKAFMTFGSYTTVYNMNPFLKILYDTHRTRPILTGNTKDAIAMINKSCLNVSVSIGSQTVNVGSGNCADDPLLWGALPWKAYNTPTRTIRYALGAQELCYPNAPVGHFFRFGQIVPIIRGNGIYQPSIDKSINLLRTGRWVHIFPEGKINQTDQLIRLKWGVGRILMEYGGPTIAEGGKHMNEVEMPIVVPIYHLGMEDILRLYPNNDSPIFPKLGMPLTIVFGDPIEFDSLMQEYKEGKIGEVEARVKMTERVFEALEDLKLVALRLHKEQEARIEQDRITKGRWWWVKPVGWGWWNSPDVELSTKHRDTKIKIEEL</sequence>
<comment type="subcellular location">
    <subcellularLocation>
        <location evidence="1">Mitochondrion inner membrane</location>
        <topology evidence="1">Peripheral membrane protein</topology>
        <orientation evidence="1">Intermembrane side</orientation>
    </subcellularLocation>
    <subcellularLocation>
        <location evidence="10">Mitochondrion outer membrane</location>
        <topology evidence="10">Peripheral membrane protein</topology>
        <orientation evidence="10">Intermembrane side</orientation>
    </subcellularLocation>
</comment>
<dbReference type="CDD" id="cd07989">
    <property type="entry name" value="LPLAT_AGPAT-like"/>
    <property type="match status" value="1"/>
</dbReference>
<dbReference type="SUPFAM" id="SSF69593">
    <property type="entry name" value="Glycerol-3-phosphate (1)-acyltransferase"/>
    <property type="match status" value="1"/>
</dbReference>
<evidence type="ECO:0000256" key="3">
    <source>
        <dbReference type="ARBA" id="ARBA00022679"/>
    </source>
</evidence>
<evidence type="ECO:0000256" key="9">
    <source>
        <dbReference type="ARBA" id="ARBA00023315"/>
    </source>
</evidence>
<comment type="catalytic activity">
    <reaction evidence="11">
        <text>1'-[1,2-diacyl-sn-glycero-3-phospho],3'-[1-acyl-sn-glycero-3-phospho]-glycerol + a 1,2-diacyl-sn-glycero-3-phosphocholine = a cardiolipin + a 1-acyl-sn-glycero-3-phosphocholine</text>
        <dbReference type="Rhea" id="RHEA:33731"/>
        <dbReference type="ChEBI" id="CHEBI:57643"/>
        <dbReference type="ChEBI" id="CHEBI:58168"/>
        <dbReference type="ChEBI" id="CHEBI:62237"/>
        <dbReference type="ChEBI" id="CHEBI:64743"/>
    </reaction>
    <physiologicalReaction direction="left-to-right" evidence="11">
        <dbReference type="Rhea" id="RHEA:33732"/>
    </physiologicalReaction>
    <physiologicalReaction direction="right-to-left" evidence="11">
        <dbReference type="Rhea" id="RHEA:33733"/>
    </physiologicalReaction>
</comment>
<evidence type="ECO:0000256" key="10">
    <source>
        <dbReference type="ARBA" id="ARBA00024323"/>
    </source>
</evidence>
<evidence type="ECO:0000256" key="7">
    <source>
        <dbReference type="ARBA" id="ARBA00023128"/>
    </source>
</evidence>
<feature type="compositionally biased region" description="Low complexity" evidence="12">
    <location>
        <begin position="1"/>
        <end position="36"/>
    </location>
</feature>